<dbReference type="Proteomes" id="UP000006727">
    <property type="component" value="Chromosome 12"/>
</dbReference>
<evidence type="ECO:0000313" key="4">
    <source>
        <dbReference type="Proteomes" id="UP000006727"/>
    </source>
</evidence>
<feature type="signal peptide" evidence="1">
    <location>
        <begin position="1"/>
        <end position="18"/>
    </location>
</feature>
<dbReference type="Gramene" id="Pp3c12_14170V3.1">
    <property type="protein sequence ID" value="PAC:32973436.CDS.1"/>
    <property type="gene ID" value="Pp3c12_14170"/>
</dbReference>
<organism evidence="2">
    <name type="scientific">Physcomitrium patens</name>
    <name type="common">Spreading-leaved earth moss</name>
    <name type="synonym">Physcomitrella patens</name>
    <dbReference type="NCBI Taxonomy" id="3218"/>
    <lineage>
        <taxon>Eukaryota</taxon>
        <taxon>Viridiplantae</taxon>
        <taxon>Streptophyta</taxon>
        <taxon>Embryophyta</taxon>
        <taxon>Bryophyta</taxon>
        <taxon>Bryophytina</taxon>
        <taxon>Bryopsida</taxon>
        <taxon>Funariidae</taxon>
        <taxon>Funariales</taxon>
        <taxon>Funariaceae</taxon>
        <taxon>Physcomitrium</taxon>
    </lineage>
</organism>
<protein>
    <recommendedName>
        <fullName evidence="5">Secreted peptide</fullName>
    </recommendedName>
</protein>
<name>A0A2K1JQR4_PHYPA</name>
<evidence type="ECO:0000256" key="1">
    <source>
        <dbReference type="SAM" id="SignalP"/>
    </source>
</evidence>
<dbReference type="InParanoid" id="A0A2K1JQR4"/>
<reference evidence="3" key="3">
    <citation type="submission" date="2020-12" db="UniProtKB">
        <authorList>
            <consortium name="EnsemblPlants"/>
        </authorList>
    </citation>
    <scope>IDENTIFICATION</scope>
</reference>
<dbReference type="EnsemblPlants" id="Pp3c12_14170V3.1">
    <property type="protein sequence ID" value="PAC:32973436.CDS.1"/>
    <property type="gene ID" value="Pp3c12_14170"/>
</dbReference>
<dbReference type="AlphaFoldDB" id="A0A2K1JQR4"/>
<feature type="chain" id="PRO_5036318982" description="Secreted peptide" evidence="1">
    <location>
        <begin position="19"/>
        <end position="72"/>
    </location>
</feature>
<evidence type="ECO:0000313" key="3">
    <source>
        <dbReference type="EnsemblPlants" id="PAC:32973436.CDS.1"/>
    </source>
</evidence>
<proteinExistence type="predicted"/>
<gene>
    <name evidence="2" type="ORF">PHYPA_016260</name>
</gene>
<reference evidence="2 4" key="2">
    <citation type="journal article" date="2018" name="Plant J.">
        <title>The Physcomitrella patens chromosome-scale assembly reveals moss genome structure and evolution.</title>
        <authorList>
            <person name="Lang D."/>
            <person name="Ullrich K.K."/>
            <person name="Murat F."/>
            <person name="Fuchs J."/>
            <person name="Jenkins J."/>
            <person name="Haas F.B."/>
            <person name="Piednoel M."/>
            <person name="Gundlach H."/>
            <person name="Van Bel M."/>
            <person name="Meyberg R."/>
            <person name="Vives C."/>
            <person name="Morata J."/>
            <person name="Symeonidi A."/>
            <person name="Hiss M."/>
            <person name="Muchero W."/>
            <person name="Kamisugi Y."/>
            <person name="Saleh O."/>
            <person name="Blanc G."/>
            <person name="Decker E.L."/>
            <person name="van Gessel N."/>
            <person name="Grimwood J."/>
            <person name="Hayes R.D."/>
            <person name="Graham S.W."/>
            <person name="Gunter L.E."/>
            <person name="McDaniel S.F."/>
            <person name="Hoernstein S.N.W."/>
            <person name="Larsson A."/>
            <person name="Li F.W."/>
            <person name="Perroud P.F."/>
            <person name="Phillips J."/>
            <person name="Ranjan P."/>
            <person name="Rokshar D.S."/>
            <person name="Rothfels C.J."/>
            <person name="Schneider L."/>
            <person name="Shu S."/>
            <person name="Stevenson D.W."/>
            <person name="Thummler F."/>
            <person name="Tillich M."/>
            <person name="Villarreal Aguilar J.C."/>
            <person name="Widiez T."/>
            <person name="Wong G.K."/>
            <person name="Wymore A."/>
            <person name="Zhang Y."/>
            <person name="Zimmer A.D."/>
            <person name="Quatrano R.S."/>
            <person name="Mayer K.F.X."/>
            <person name="Goodstein D."/>
            <person name="Casacuberta J.M."/>
            <person name="Vandepoele K."/>
            <person name="Reski R."/>
            <person name="Cuming A.C."/>
            <person name="Tuskan G.A."/>
            <person name="Maumus F."/>
            <person name="Salse J."/>
            <person name="Schmutz J."/>
            <person name="Rensing S.A."/>
        </authorList>
    </citation>
    <scope>NUCLEOTIDE SEQUENCE [LARGE SCALE GENOMIC DNA]</scope>
    <source>
        <strain evidence="3 4">cv. Gransden 2004</strain>
    </source>
</reference>
<accession>A0A2K1JQR4</accession>
<reference evidence="2 4" key="1">
    <citation type="journal article" date="2008" name="Science">
        <title>The Physcomitrella genome reveals evolutionary insights into the conquest of land by plants.</title>
        <authorList>
            <person name="Rensing S."/>
            <person name="Lang D."/>
            <person name="Zimmer A."/>
            <person name="Terry A."/>
            <person name="Salamov A."/>
            <person name="Shapiro H."/>
            <person name="Nishiyama T."/>
            <person name="Perroud P.-F."/>
            <person name="Lindquist E."/>
            <person name="Kamisugi Y."/>
            <person name="Tanahashi T."/>
            <person name="Sakakibara K."/>
            <person name="Fujita T."/>
            <person name="Oishi K."/>
            <person name="Shin-I T."/>
            <person name="Kuroki Y."/>
            <person name="Toyoda A."/>
            <person name="Suzuki Y."/>
            <person name="Hashimoto A."/>
            <person name="Yamaguchi K."/>
            <person name="Sugano A."/>
            <person name="Kohara Y."/>
            <person name="Fujiyama A."/>
            <person name="Anterola A."/>
            <person name="Aoki S."/>
            <person name="Ashton N."/>
            <person name="Barbazuk W.B."/>
            <person name="Barker E."/>
            <person name="Bennetzen J."/>
            <person name="Bezanilla M."/>
            <person name="Blankenship R."/>
            <person name="Cho S.H."/>
            <person name="Dutcher S."/>
            <person name="Estelle M."/>
            <person name="Fawcett J.A."/>
            <person name="Gundlach H."/>
            <person name="Hanada K."/>
            <person name="Heyl A."/>
            <person name="Hicks K.A."/>
            <person name="Hugh J."/>
            <person name="Lohr M."/>
            <person name="Mayer K."/>
            <person name="Melkozernov A."/>
            <person name="Murata T."/>
            <person name="Nelson D."/>
            <person name="Pils B."/>
            <person name="Prigge M."/>
            <person name="Reiss B."/>
            <person name="Renner T."/>
            <person name="Rombauts S."/>
            <person name="Rushton P."/>
            <person name="Sanderfoot A."/>
            <person name="Schween G."/>
            <person name="Shiu S.-H."/>
            <person name="Stueber K."/>
            <person name="Theodoulou F.L."/>
            <person name="Tu H."/>
            <person name="Van de Peer Y."/>
            <person name="Verrier P.J."/>
            <person name="Waters E."/>
            <person name="Wood A."/>
            <person name="Yang L."/>
            <person name="Cove D."/>
            <person name="Cuming A."/>
            <person name="Hasebe M."/>
            <person name="Lucas S."/>
            <person name="Mishler D.B."/>
            <person name="Reski R."/>
            <person name="Grigoriev I."/>
            <person name="Quatrano R.S."/>
            <person name="Boore J.L."/>
        </authorList>
    </citation>
    <scope>NUCLEOTIDE SEQUENCE [LARGE SCALE GENOMIC DNA]</scope>
    <source>
        <strain evidence="3 4">cv. Gransden 2004</strain>
    </source>
</reference>
<keyword evidence="4" id="KW-1185">Reference proteome</keyword>
<keyword evidence="1" id="KW-0732">Signal</keyword>
<evidence type="ECO:0000313" key="2">
    <source>
        <dbReference type="EMBL" id="PNR43877.1"/>
    </source>
</evidence>
<evidence type="ECO:0008006" key="5">
    <source>
        <dbReference type="Google" id="ProtNLM"/>
    </source>
</evidence>
<dbReference type="EMBL" id="ABEU02000012">
    <property type="protein sequence ID" value="PNR43877.1"/>
    <property type="molecule type" value="Genomic_DNA"/>
</dbReference>
<sequence length="72" mass="8298">MIFFGVVWLVQMVITLVSHTRGPQFEPGIRHQSLVFIMAPHVFSCPLSITHLCLVTPYVGFWFTLNYTIVLF</sequence>